<keyword evidence="3 11" id="KW-0479">Metal-binding</keyword>
<dbReference type="HAMAP" id="MF_01633">
    <property type="entry name" value="QueC"/>
    <property type="match status" value="1"/>
</dbReference>
<keyword evidence="13" id="KW-1185">Reference proteome</keyword>
<evidence type="ECO:0000313" key="13">
    <source>
        <dbReference type="Proteomes" id="UP001193734"/>
    </source>
</evidence>
<dbReference type="RefSeq" id="WP_172177004.1">
    <property type="nucleotide sequence ID" value="NZ_CASGIA010000002.1"/>
</dbReference>
<evidence type="ECO:0000256" key="5">
    <source>
        <dbReference type="ARBA" id="ARBA00022785"/>
    </source>
</evidence>
<evidence type="ECO:0000256" key="1">
    <source>
        <dbReference type="ARBA" id="ARBA00005061"/>
    </source>
</evidence>
<dbReference type="PANTHER" id="PTHR42914:SF1">
    <property type="entry name" value="7-CYANO-7-DEAZAGUANINE SYNTHASE"/>
    <property type="match status" value="1"/>
</dbReference>
<dbReference type="EMBL" id="JABKKE010000006">
    <property type="protein sequence ID" value="NPE13687.1"/>
    <property type="molecule type" value="Genomic_DNA"/>
</dbReference>
<comment type="cofactor">
    <cofactor evidence="11">
        <name>Zn(2+)</name>
        <dbReference type="ChEBI" id="CHEBI:29105"/>
    </cofactor>
    <text evidence="11">Binds 1 zinc ion per subunit.</text>
</comment>
<evidence type="ECO:0000256" key="3">
    <source>
        <dbReference type="ARBA" id="ARBA00022723"/>
    </source>
</evidence>
<sequence>MKDSVLIVSGGMDSITMLYEYKDRIAIGLSFDYGSNHNAREIPFARMHCERLGIRHIVINLDFMHRYFKSSLLEGPDAIPEGHYADDNMKSTVVPFRNGIMLAIATGIAESNGLRHVMMANHGGDHTIYPDCRPDFVAAFGSATAAGTYEGITVEALYTGITKADIARRGHALGIDYGETWSCYKGGVRHCGRCGTCVERREALAEAGIKDNTVYDSPLTMPYE</sequence>
<keyword evidence="5 11" id="KW-0671">Queuosine biosynthesis</keyword>
<evidence type="ECO:0000256" key="6">
    <source>
        <dbReference type="ARBA" id="ARBA00022833"/>
    </source>
</evidence>
<evidence type="ECO:0000256" key="7">
    <source>
        <dbReference type="ARBA" id="ARBA00022840"/>
    </source>
</evidence>
<comment type="caution">
    <text evidence="12">The sequence shown here is derived from an EMBL/GenBank/DDBJ whole genome shotgun (WGS) entry which is preliminary data.</text>
</comment>
<evidence type="ECO:0000256" key="8">
    <source>
        <dbReference type="ARBA" id="ARBA00037993"/>
    </source>
</evidence>
<dbReference type="EC" id="6.3.4.20" evidence="9 11"/>
<feature type="binding site" evidence="11">
    <location>
        <position position="183"/>
    </location>
    <ligand>
        <name>Zn(2+)</name>
        <dbReference type="ChEBI" id="CHEBI:29105"/>
    </ligand>
</feature>
<comment type="function">
    <text evidence="11">Catalyzes the ATP-dependent conversion of 7-carboxy-7-deazaguanine (CDG) to 7-cyano-7-deazaguanine (preQ(0)).</text>
</comment>
<evidence type="ECO:0000256" key="4">
    <source>
        <dbReference type="ARBA" id="ARBA00022741"/>
    </source>
</evidence>
<dbReference type="Pfam" id="PF06508">
    <property type="entry name" value="QueC"/>
    <property type="match status" value="1"/>
</dbReference>
<organism evidence="12 13">
    <name type="scientific">Xylanibacter rodentium</name>
    <dbReference type="NCBI Taxonomy" id="2736289"/>
    <lineage>
        <taxon>Bacteria</taxon>
        <taxon>Pseudomonadati</taxon>
        <taxon>Bacteroidota</taxon>
        <taxon>Bacteroidia</taxon>
        <taxon>Bacteroidales</taxon>
        <taxon>Prevotellaceae</taxon>
        <taxon>Xylanibacter</taxon>
    </lineage>
</organism>
<proteinExistence type="inferred from homology"/>
<keyword evidence="4 11" id="KW-0547">Nucleotide-binding</keyword>
<accession>A0ABX2ASH9</accession>
<comment type="catalytic activity">
    <reaction evidence="10 11">
        <text>7-carboxy-7-carbaguanine + NH4(+) + 2 ATP = 7-cyano-7-carbaguanine + 2 AMP + 2 diphosphate + 2 H(+)</text>
        <dbReference type="Rhea" id="RHEA:27982"/>
        <dbReference type="ChEBI" id="CHEBI:15378"/>
        <dbReference type="ChEBI" id="CHEBI:28938"/>
        <dbReference type="ChEBI" id="CHEBI:30616"/>
        <dbReference type="ChEBI" id="CHEBI:33019"/>
        <dbReference type="ChEBI" id="CHEBI:45075"/>
        <dbReference type="ChEBI" id="CHEBI:61036"/>
        <dbReference type="ChEBI" id="CHEBI:456215"/>
        <dbReference type="EC" id="6.3.4.20"/>
    </reaction>
</comment>
<protein>
    <recommendedName>
        <fullName evidence="9 11">7-cyano-7-deazaguanine synthase</fullName>
        <ecNumber evidence="9 11">6.3.4.20</ecNumber>
    </recommendedName>
    <alternativeName>
        <fullName evidence="11">7-cyano-7-carbaguanine synthase</fullName>
    </alternativeName>
    <alternativeName>
        <fullName evidence="11">PreQ(0) synthase</fullName>
    </alternativeName>
    <alternativeName>
        <fullName evidence="11">Queuosine biosynthesis protein QueC</fullName>
    </alternativeName>
</protein>
<dbReference type="PIRSF" id="PIRSF006293">
    <property type="entry name" value="ExsB"/>
    <property type="match status" value="1"/>
</dbReference>
<evidence type="ECO:0000313" key="12">
    <source>
        <dbReference type="EMBL" id="NPE13687.1"/>
    </source>
</evidence>
<keyword evidence="7 11" id="KW-0067">ATP-binding</keyword>
<dbReference type="CDD" id="cd01995">
    <property type="entry name" value="QueC-like"/>
    <property type="match status" value="1"/>
</dbReference>
<comment type="pathway">
    <text evidence="1 11">Purine metabolism; 7-cyano-7-deazaguanine biosynthesis.</text>
</comment>
<evidence type="ECO:0000256" key="2">
    <source>
        <dbReference type="ARBA" id="ARBA00022598"/>
    </source>
</evidence>
<evidence type="ECO:0000256" key="11">
    <source>
        <dbReference type="HAMAP-Rule" id="MF_01633"/>
    </source>
</evidence>
<gene>
    <name evidence="11 12" type="primary">queC</name>
    <name evidence="12" type="ORF">HPS55_04985</name>
</gene>
<dbReference type="NCBIfam" id="TIGR00364">
    <property type="entry name" value="7-cyano-7-deazaguanine synthase QueC"/>
    <property type="match status" value="1"/>
</dbReference>
<reference evidence="12 13" key="1">
    <citation type="submission" date="2020-05" db="EMBL/GenBank/DDBJ databases">
        <title>Distinct polysaccharide utilization as determinants for interspecies competition between intestinal Prevotella spp.</title>
        <authorList>
            <person name="Galvez E.J.C."/>
            <person name="Iljazovic A."/>
            <person name="Strowig T."/>
        </authorList>
    </citation>
    <scope>NUCLEOTIDE SEQUENCE [LARGE SCALE GENOMIC DNA]</scope>
    <source>
        <strain evidence="12 13">PROD</strain>
    </source>
</reference>
<name>A0ABX2ASH9_9BACT</name>
<dbReference type="PANTHER" id="PTHR42914">
    <property type="entry name" value="7-CYANO-7-DEAZAGUANINE SYNTHASE"/>
    <property type="match status" value="1"/>
</dbReference>
<keyword evidence="6 11" id="KW-0862">Zinc</keyword>
<dbReference type="GeneID" id="82157113"/>
<feature type="binding site" evidence="11">
    <location>
        <position position="194"/>
    </location>
    <ligand>
        <name>Zn(2+)</name>
        <dbReference type="ChEBI" id="CHEBI:29105"/>
    </ligand>
</feature>
<comment type="similarity">
    <text evidence="8 11">Belongs to the QueC family.</text>
</comment>
<dbReference type="Gene3D" id="3.40.50.620">
    <property type="entry name" value="HUPs"/>
    <property type="match status" value="1"/>
</dbReference>
<feature type="binding site" evidence="11">
    <location>
        <position position="191"/>
    </location>
    <ligand>
        <name>Zn(2+)</name>
        <dbReference type="ChEBI" id="CHEBI:29105"/>
    </ligand>
</feature>
<dbReference type="SUPFAM" id="SSF52402">
    <property type="entry name" value="Adenine nucleotide alpha hydrolases-like"/>
    <property type="match status" value="1"/>
</dbReference>
<keyword evidence="2 11" id="KW-0436">Ligase</keyword>
<dbReference type="Proteomes" id="UP001193734">
    <property type="component" value="Unassembled WGS sequence"/>
</dbReference>
<feature type="binding site" evidence="11">
    <location>
        <position position="197"/>
    </location>
    <ligand>
        <name>Zn(2+)</name>
        <dbReference type="ChEBI" id="CHEBI:29105"/>
    </ligand>
</feature>
<evidence type="ECO:0000256" key="10">
    <source>
        <dbReference type="ARBA" id="ARBA00047890"/>
    </source>
</evidence>
<feature type="binding site" evidence="11">
    <location>
        <begin position="8"/>
        <end position="18"/>
    </location>
    <ligand>
        <name>ATP</name>
        <dbReference type="ChEBI" id="CHEBI:30616"/>
    </ligand>
</feature>
<dbReference type="InterPro" id="IPR014729">
    <property type="entry name" value="Rossmann-like_a/b/a_fold"/>
</dbReference>
<dbReference type="InterPro" id="IPR018317">
    <property type="entry name" value="QueC"/>
</dbReference>
<evidence type="ECO:0000256" key="9">
    <source>
        <dbReference type="ARBA" id="ARBA00039149"/>
    </source>
</evidence>